<evidence type="ECO:0000313" key="4">
    <source>
        <dbReference type="Proteomes" id="UP001249851"/>
    </source>
</evidence>
<evidence type="ECO:0000313" key="3">
    <source>
        <dbReference type="EMBL" id="KAK2552280.1"/>
    </source>
</evidence>
<dbReference type="Proteomes" id="UP001249851">
    <property type="component" value="Unassembled WGS sequence"/>
</dbReference>
<comment type="caution">
    <text evidence="3">The sequence shown here is derived from an EMBL/GenBank/DDBJ whole genome shotgun (WGS) entry which is preliminary data.</text>
</comment>
<evidence type="ECO:0000256" key="1">
    <source>
        <dbReference type="SAM" id="MobiDB-lite"/>
    </source>
</evidence>
<gene>
    <name evidence="3" type="ORF">P5673_026592</name>
</gene>
<feature type="transmembrane region" description="Helical" evidence="2">
    <location>
        <begin position="80"/>
        <end position="103"/>
    </location>
</feature>
<accession>A0AAD9Q0V2</accession>
<keyword evidence="2" id="KW-0472">Membrane</keyword>
<keyword evidence="2" id="KW-0812">Transmembrane</keyword>
<evidence type="ECO:0000256" key="2">
    <source>
        <dbReference type="SAM" id="Phobius"/>
    </source>
</evidence>
<feature type="region of interest" description="Disordered" evidence="1">
    <location>
        <begin position="1"/>
        <end position="29"/>
    </location>
</feature>
<protein>
    <submittedName>
        <fullName evidence="3">Uncharacterized protein</fullName>
    </submittedName>
</protein>
<proteinExistence type="predicted"/>
<dbReference type="AlphaFoldDB" id="A0AAD9Q0V2"/>
<keyword evidence="4" id="KW-1185">Reference proteome</keyword>
<organism evidence="3 4">
    <name type="scientific">Acropora cervicornis</name>
    <name type="common">Staghorn coral</name>
    <dbReference type="NCBI Taxonomy" id="6130"/>
    <lineage>
        <taxon>Eukaryota</taxon>
        <taxon>Metazoa</taxon>
        <taxon>Cnidaria</taxon>
        <taxon>Anthozoa</taxon>
        <taxon>Hexacorallia</taxon>
        <taxon>Scleractinia</taxon>
        <taxon>Astrocoeniina</taxon>
        <taxon>Acroporidae</taxon>
        <taxon>Acropora</taxon>
    </lineage>
</organism>
<reference evidence="3" key="2">
    <citation type="journal article" date="2023" name="Science">
        <title>Genomic signatures of disease resistance in endangered staghorn corals.</title>
        <authorList>
            <person name="Vollmer S.V."/>
            <person name="Selwyn J.D."/>
            <person name="Despard B.A."/>
            <person name="Roesel C.L."/>
        </authorList>
    </citation>
    <scope>NUCLEOTIDE SEQUENCE</scope>
    <source>
        <strain evidence="3">K2</strain>
    </source>
</reference>
<keyword evidence="2" id="KW-1133">Transmembrane helix</keyword>
<name>A0AAD9Q0V2_ACRCE</name>
<reference evidence="3" key="1">
    <citation type="journal article" date="2023" name="G3 (Bethesda)">
        <title>Whole genome assembly and annotation of the endangered Caribbean coral Acropora cervicornis.</title>
        <authorList>
            <person name="Selwyn J.D."/>
            <person name="Vollmer S.V."/>
        </authorList>
    </citation>
    <scope>NUCLEOTIDE SEQUENCE</scope>
    <source>
        <strain evidence="3">K2</strain>
    </source>
</reference>
<sequence>MSSVYDGDGSRLAPKARNTRSHSLKPPSQPVIFKRSKRTMSLPSKPVLLPLINVQRHYDNWGDDGQENEDGQRSKEEMAWYTPVLGLSCSLAIYFWACALAYYSRTS</sequence>
<dbReference type="EMBL" id="JARQWQ010000088">
    <property type="protein sequence ID" value="KAK2552280.1"/>
    <property type="molecule type" value="Genomic_DNA"/>
</dbReference>